<dbReference type="CDD" id="cd06558">
    <property type="entry name" value="crotonase-like"/>
    <property type="match status" value="1"/>
</dbReference>
<evidence type="ECO:0000313" key="3">
    <source>
        <dbReference type="Proteomes" id="UP001185863"/>
    </source>
</evidence>
<reference evidence="2" key="1">
    <citation type="submission" date="2023-10" db="EMBL/GenBank/DDBJ databases">
        <title>Development of a sustainable strategy for remediation of hydrocarbon-contaminated territories based on the waste exchange concept.</title>
        <authorList>
            <person name="Krivoruchko A."/>
        </authorList>
    </citation>
    <scope>NUCLEOTIDE SEQUENCE</scope>
    <source>
        <strain evidence="2">IEGM 68</strain>
    </source>
</reference>
<dbReference type="GO" id="GO:0004300">
    <property type="term" value="F:enoyl-CoA hydratase activity"/>
    <property type="evidence" value="ECO:0007669"/>
    <property type="project" value="UniProtKB-EC"/>
</dbReference>
<comment type="similarity">
    <text evidence="1">Belongs to the enoyl-CoA hydratase/isomerase family.</text>
</comment>
<accession>A0AAE4UWG7</accession>
<dbReference type="InterPro" id="IPR044855">
    <property type="entry name" value="CoA-Trfase_III_dom3_sf"/>
</dbReference>
<organism evidence="2 3">
    <name type="scientific">Rhodococcus oxybenzonivorans</name>
    <dbReference type="NCBI Taxonomy" id="1990687"/>
    <lineage>
        <taxon>Bacteria</taxon>
        <taxon>Bacillati</taxon>
        <taxon>Actinomycetota</taxon>
        <taxon>Actinomycetes</taxon>
        <taxon>Mycobacteriales</taxon>
        <taxon>Nocardiaceae</taxon>
        <taxon>Rhodococcus</taxon>
    </lineage>
</organism>
<dbReference type="InterPro" id="IPR023606">
    <property type="entry name" value="CoA-Trfase_III_dom_1_sf"/>
</dbReference>
<dbReference type="SUPFAM" id="SSF89796">
    <property type="entry name" value="CoA-transferase family III (CaiB/BaiF)"/>
    <property type="match status" value="1"/>
</dbReference>
<dbReference type="Gene3D" id="3.30.1540.10">
    <property type="entry name" value="formyl-coa transferase, domain 3"/>
    <property type="match status" value="1"/>
</dbReference>
<dbReference type="Pfam" id="PF00378">
    <property type="entry name" value="ECH_1"/>
    <property type="match status" value="2"/>
</dbReference>
<dbReference type="InterPro" id="IPR029045">
    <property type="entry name" value="ClpP/crotonase-like_dom_sf"/>
</dbReference>
<proteinExistence type="inferred from homology"/>
<dbReference type="Pfam" id="PF02515">
    <property type="entry name" value="CoA_transf_3"/>
    <property type="match status" value="1"/>
</dbReference>
<name>A0AAE4UWG7_9NOCA</name>
<dbReference type="Gene3D" id="3.40.50.10540">
    <property type="entry name" value="Crotonobetainyl-coa:carnitine coa-transferase, domain 1"/>
    <property type="match status" value="1"/>
</dbReference>
<dbReference type="NCBIfam" id="NF006140">
    <property type="entry name" value="PRK08290.1"/>
    <property type="match status" value="1"/>
</dbReference>
<dbReference type="AlphaFoldDB" id="A0AAE4UWG7"/>
<comment type="caution">
    <text evidence="2">The sequence shown here is derived from an EMBL/GenBank/DDBJ whole genome shotgun (WGS) entry which is preliminary data.</text>
</comment>
<dbReference type="InterPro" id="IPR003673">
    <property type="entry name" value="CoA-Trfase_fam_III"/>
</dbReference>
<keyword evidence="2" id="KW-0456">Lyase</keyword>
<dbReference type="PANTHER" id="PTHR43802">
    <property type="entry name" value="ENOYL-COA HYDRATASE"/>
    <property type="match status" value="1"/>
</dbReference>
<dbReference type="InterPro" id="IPR001753">
    <property type="entry name" value="Enoyl-CoA_hydra/iso"/>
</dbReference>
<dbReference type="PANTHER" id="PTHR43802:SF1">
    <property type="entry name" value="IP11341P-RELATED"/>
    <property type="match status" value="1"/>
</dbReference>
<dbReference type="Gene3D" id="3.90.226.10">
    <property type="entry name" value="2-enoyl-CoA Hydratase, Chain A, domain 1"/>
    <property type="match status" value="1"/>
</dbReference>
<sequence length="388" mass="42552">MTACFKEQPSHEWVARFRTQDVPIALVQNVAEAVAVPTVERRNMIVSVDLGDGDGDGEATRMVGNPIKTGAPERFTAPPHLGQHNDGQLPHPPNRPRYGATCMNDDHRTDDLVLYEQSYGIATITLNRPEVCNAQNGKLLYALDRAFQQFAYDDDAKVAVLAGKGPHFSSGHDWCPTGDRDTSFDRVSLWWDHVGKEGAENRFARESELYVGLCRRWRDLPKPTIAAVQGACIMGGLMLAWSCDLIVASEDAYFADVAVDFGIPGVELFAHPWELGSRRAKEFLFTADRLPAADAHAAGMVNHVVPADELMVFARTLAARIAERPRIGLALAKQAVNQCDDLMGYRSGTDSVFGLHQLAHAHNSEVIGHMNGPGSTELVKKTLAKNSR</sequence>
<protein>
    <submittedName>
        <fullName evidence="2">Enoyl-CoA hydratase</fullName>
        <ecNumber evidence="2">4.2.1.17</ecNumber>
    </submittedName>
</protein>
<dbReference type="SUPFAM" id="SSF52096">
    <property type="entry name" value="ClpP/crotonase"/>
    <property type="match status" value="1"/>
</dbReference>
<dbReference type="EC" id="4.2.1.17" evidence="2"/>
<evidence type="ECO:0000313" key="2">
    <source>
        <dbReference type="EMBL" id="MDV7263952.1"/>
    </source>
</evidence>
<dbReference type="Proteomes" id="UP001185863">
    <property type="component" value="Unassembled WGS sequence"/>
</dbReference>
<gene>
    <name evidence="2" type="ORF">R4315_05185</name>
</gene>
<evidence type="ECO:0000256" key="1">
    <source>
        <dbReference type="ARBA" id="ARBA00005254"/>
    </source>
</evidence>
<dbReference type="EMBL" id="JAWLUP010000006">
    <property type="protein sequence ID" value="MDV7263952.1"/>
    <property type="molecule type" value="Genomic_DNA"/>
</dbReference>